<sequence length="422" mass="47526">MKDTHLVVLVHGLWGSPAHLVAAKQELEMAWDAQVSQKRTSKTGPTEDPTISTILESEQERLVIMVAGGMTSQLTYDGIDVCASRVAFEIDERIARLMDAGKRVTRFSVTGYSLGGLVARYLIGLLQARDPCFFDLYTPYSFSTIATPHLGITRYNTFLSTVLCWLGARLLSRSGEQLYVADQYSEQDPRPLLEIMADPSRVFLQALSRFEKINIFANGVNDNTVPYPSSAIEMVDHFAEWEKQGLEVDADDADIIRSWSKPSTVPTRPKTWGVSFGTLPPVLRYRFPLNYVRLQRSRLRLNIQIIILLFPIMFPLVVILMYVVDQGFADPSGWLGYPLTLGDRNDDYKSLLRLDPLKPVTNHPRPASRRLPDFQFKAYATPSVESSAASSLISSQLWMLPTEESCIHPLPPNLRRSHSKCE</sequence>
<dbReference type="PANTHER" id="PTHR12482:SF62">
    <property type="entry name" value="LIPASE ROG1-RELATED"/>
    <property type="match status" value="1"/>
</dbReference>
<dbReference type="SUPFAM" id="SSF53474">
    <property type="entry name" value="alpha/beta-Hydrolases"/>
    <property type="match status" value="1"/>
</dbReference>
<reference evidence="4 5" key="1">
    <citation type="submission" date="2016-07" db="EMBL/GenBank/DDBJ databases">
        <title>Pervasive Adenine N6-methylation of Active Genes in Fungi.</title>
        <authorList>
            <consortium name="DOE Joint Genome Institute"/>
            <person name="Mondo S.J."/>
            <person name="Dannebaum R.O."/>
            <person name="Kuo R.C."/>
            <person name="Labutti K."/>
            <person name="Haridas S."/>
            <person name="Kuo A."/>
            <person name="Salamov A."/>
            <person name="Ahrendt S.R."/>
            <person name="Lipzen A."/>
            <person name="Sullivan W."/>
            <person name="Andreopoulos W.B."/>
            <person name="Clum A."/>
            <person name="Lindquist E."/>
            <person name="Daum C."/>
            <person name="Ramamoorthy G.K."/>
            <person name="Gryganskyi A."/>
            <person name="Culley D."/>
            <person name="Magnuson J.K."/>
            <person name="James T.Y."/>
            <person name="O'Malley M.A."/>
            <person name="Stajich J.E."/>
            <person name="Spatafora J.W."/>
            <person name="Visel A."/>
            <person name="Grigoriev I.V."/>
        </authorList>
    </citation>
    <scope>NUCLEOTIDE SEQUENCE [LARGE SCALE GENOMIC DNA]</scope>
    <source>
        <strain evidence="4 5">68-887.2</strain>
    </source>
</reference>
<dbReference type="OrthoDB" id="273452at2759"/>
<accession>A0A1Y2AYZ7</accession>
<comment type="caution">
    <text evidence="4">The sequence shown here is derived from an EMBL/GenBank/DDBJ whole genome shotgun (WGS) entry which is preliminary data.</text>
</comment>
<dbReference type="PANTHER" id="PTHR12482">
    <property type="entry name" value="LIPASE ROG1-RELATED-RELATED"/>
    <property type="match status" value="1"/>
</dbReference>
<keyword evidence="2" id="KW-0472">Membrane</keyword>
<organism evidence="4 5">
    <name type="scientific">Naematelia encephala</name>
    <dbReference type="NCBI Taxonomy" id="71784"/>
    <lineage>
        <taxon>Eukaryota</taxon>
        <taxon>Fungi</taxon>
        <taxon>Dikarya</taxon>
        <taxon>Basidiomycota</taxon>
        <taxon>Agaricomycotina</taxon>
        <taxon>Tremellomycetes</taxon>
        <taxon>Tremellales</taxon>
        <taxon>Naemateliaceae</taxon>
        <taxon>Naematelia</taxon>
    </lineage>
</organism>
<dbReference type="Proteomes" id="UP000193986">
    <property type="component" value="Unassembled WGS sequence"/>
</dbReference>
<dbReference type="InterPro" id="IPR007751">
    <property type="entry name" value="DUF676_lipase-like"/>
</dbReference>
<proteinExistence type="inferred from homology"/>
<evidence type="ECO:0000256" key="1">
    <source>
        <dbReference type="ARBA" id="ARBA00007920"/>
    </source>
</evidence>
<evidence type="ECO:0000313" key="5">
    <source>
        <dbReference type="Proteomes" id="UP000193986"/>
    </source>
</evidence>
<dbReference type="Pfam" id="PF05057">
    <property type="entry name" value="DUF676"/>
    <property type="match status" value="1"/>
</dbReference>
<evidence type="ECO:0000313" key="4">
    <source>
        <dbReference type="EMBL" id="ORY27798.1"/>
    </source>
</evidence>
<keyword evidence="2" id="KW-1133">Transmembrane helix</keyword>
<keyword evidence="5" id="KW-1185">Reference proteome</keyword>
<feature type="transmembrane region" description="Helical" evidence="2">
    <location>
        <begin position="303"/>
        <end position="324"/>
    </location>
</feature>
<name>A0A1Y2AYZ7_9TREE</name>
<gene>
    <name evidence="4" type="ORF">BCR39DRAFT_537296</name>
</gene>
<evidence type="ECO:0000256" key="2">
    <source>
        <dbReference type="SAM" id="Phobius"/>
    </source>
</evidence>
<protein>
    <submittedName>
        <fullName evidence="4">Putative serine esterase-domain-containing protein</fullName>
    </submittedName>
</protein>
<dbReference type="Gene3D" id="3.40.50.1820">
    <property type="entry name" value="alpha/beta hydrolase"/>
    <property type="match status" value="1"/>
</dbReference>
<feature type="domain" description="DUF676" evidence="3">
    <location>
        <begin position="2"/>
        <end position="229"/>
    </location>
</feature>
<evidence type="ECO:0000259" key="3">
    <source>
        <dbReference type="Pfam" id="PF05057"/>
    </source>
</evidence>
<comment type="similarity">
    <text evidence="1">Belongs to the putative lipase ROG1 family.</text>
</comment>
<dbReference type="InterPro" id="IPR044294">
    <property type="entry name" value="Lipase-like"/>
</dbReference>
<dbReference type="EMBL" id="MCFC01000036">
    <property type="protein sequence ID" value="ORY27798.1"/>
    <property type="molecule type" value="Genomic_DNA"/>
</dbReference>
<dbReference type="InterPro" id="IPR029058">
    <property type="entry name" value="AB_hydrolase_fold"/>
</dbReference>
<dbReference type="InParanoid" id="A0A1Y2AYZ7"/>
<dbReference type="AlphaFoldDB" id="A0A1Y2AYZ7"/>
<keyword evidence="2" id="KW-0812">Transmembrane</keyword>